<dbReference type="STRING" id="1641165.XM38_11755"/>
<dbReference type="GO" id="GO:0016887">
    <property type="term" value="F:ATP hydrolysis activity"/>
    <property type="evidence" value="ECO:0007669"/>
    <property type="project" value="InterPro"/>
</dbReference>
<keyword evidence="4 10" id="KW-0067">ATP-binding</keyword>
<evidence type="ECO:0000256" key="3">
    <source>
        <dbReference type="ARBA" id="ARBA00022741"/>
    </source>
</evidence>
<dbReference type="SUPFAM" id="SSF52540">
    <property type="entry name" value="P-loop containing nucleoside triphosphate hydrolases"/>
    <property type="match status" value="1"/>
</dbReference>
<gene>
    <name evidence="10" type="primary">proV</name>
    <name evidence="10" type="ORF">XM38_009290</name>
</gene>
<dbReference type="GO" id="GO:0016020">
    <property type="term" value="C:membrane"/>
    <property type="evidence" value="ECO:0007669"/>
    <property type="project" value="InterPro"/>
</dbReference>
<dbReference type="SMART" id="SM00382">
    <property type="entry name" value="AAA"/>
    <property type="match status" value="1"/>
</dbReference>
<dbReference type="InterPro" id="IPR003439">
    <property type="entry name" value="ABC_transporter-like_ATP-bd"/>
</dbReference>
<comment type="similarity">
    <text evidence="1">Belongs to the ABC transporter superfamily.</text>
</comment>
<evidence type="ECO:0000256" key="5">
    <source>
        <dbReference type="ARBA" id="ARBA00022970"/>
    </source>
</evidence>
<sequence length="417" mass="46365">MPNPKPKIQIENLVKIYGKDPQHALKLFREGGNRDEIFTATGHVLGIADVSLSITEGELFVVMGLSGSGKSTLVRCLNRLIPVTSGHVYVDGEDIVNVDKKRLREVRRTKMSMVFQRFGLFPHKTVAENVEYGLKVQGMGADERHDKAIQTLEVVGLAKWADYAPDSLSGGMQQRVGLARALATDAPIMLMDEAFGALDPLIRRDMQDELLRLQRELKKTIVFISHDIQEALKLGDRVAVMKDGYLVQVGTPEELVTQPADEYIRDFIQDVNRAQVLKTGSIVRQTVPFILGQDSLRSALDEMHQHQRHDMFVVDRHGKPVGYVTASQLEEAQQQGLEDITTVMVKDFPKAEATATLEEIFHLCHSPQPLAVVGHDGKFKGMVQHSDIFSSIGRLSEVKTEAPISQVVEQSPQMAVS</sequence>
<dbReference type="GO" id="GO:0005524">
    <property type="term" value="F:ATP binding"/>
    <property type="evidence" value="ECO:0007669"/>
    <property type="project" value="UniProtKB-KW"/>
</dbReference>
<dbReference type="PANTHER" id="PTHR43869:SF1">
    <property type="entry name" value="GLYCINE BETAINE_PROLINE BETAINE TRANSPORT SYSTEM ATP-BINDING PROTEIN PROV"/>
    <property type="match status" value="1"/>
</dbReference>
<evidence type="ECO:0000256" key="2">
    <source>
        <dbReference type="ARBA" id="ARBA00022448"/>
    </source>
</evidence>
<dbReference type="InterPro" id="IPR046342">
    <property type="entry name" value="CBS_dom_sf"/>
</dbReference>
<dbReference type="Proteomes" id="UP000191901">
    <property type="component" value="Chromosome"/>
</dbReference>
<dbReference type="KEGG" id="hhg:XM38_009290"/>
<dbReference type="PROSITE" id="PS51371">
    <property type="entry name" value="CBS"/>
    <property type="match status" value="1"/>
</dbReference>
<dbReference type="InterPro" id="IPR051921">
    <property type="entry name" value="ABC_osmolyte_uptake_ATP-bind"/>
</dbReference>
<dbReference type="OrthoDB" id="9804199at2"/>
<dbReference type="Pfam" id="PF00005">
    <property type="entry name" value="ABC_tran"/>
    <property type="match status" value="1"/>
</dbReference>
<dbReference type="GO" id="GO:0031460">
    <property type="term" value="P:glycine betaine transport"/>
    <property type="evidence" value="ECO:0007669"/>
    <property type="project" value="InterPro"/>
</dbReference>
<keyword evidence="2" id="KW-0813">Transport</keyword>
<dbReference type="Pfam" id="PF00571">
    <property type="entry name" value="CBS"/>
    <property type="match status" value="2"/>
</dbReference>
<evidence type="ECO:0000313" key="11">
    <source>
        <dbReference type="Proteomes" id="UP000191901"/>
    </source>
</evidence>
<dbReference type="Gene3D" id="3.40.50.300">
    <property type="entry name" value="P-loop containing nucleotide triphosphate hydrolases"/>
    <property type="match status" value="1"/>
</dbReference>
<keyword evidence="11" id="KW-1185">Reference proteome</keyword>
<name>A0A1Z3HI53_9CYAN</name>
<dbReference type="CDD" id="cd03294">
    <property type="entry name" value="ABC_Pro_Gly_Betaine"/>
    <property type="match status" value="1"/>
</dbReference>
<dbReference type="RefSeq" id="WP_080809342.1">
    <property type="nucleotide sequence ID" value="NZ_CP021983.2"/>
</dbReference>
<dbReference type="FunFam" id="3.40.50.300:FF:000201">
    <property type="entry name" value="Glycine betaine/L-proline ABC transporter ATP-binding protein"/>
    <property type="match status" value="1"/>
</dbReference>
<dbReference type="InterPro" id="IPR005892">
    <property type="entry name" value="Gly-betaine_transp_ATP-bd"/>
</dbReference>
<protein>
    <submittedName>
        <fullName evidence="10">Glycine betaine transporter ATP-binding subunit</fullName>
    </submittedName>
</protein>
<dbReference type="InterPro" id="IPR027417">
    <property type="entry name" value="P-loop_NTPase"/>
</dbReference>
<organism evidence="10 11">
    <name type="scientific">Halomicronema hongdechloris C2206</name>
    <dbReference type="NCBI Taxonomy" id="1641165"/>
    <lineage>
        <taxon>Bacteria</taxon>
        <taxon>Bacillati</taxon>
        <taxon>Cyanobacteriota</taxon>
        <taxon>Cyanophyceae</taxon>
        <taxon>Nodosilineales</taxon>
        <taxon>Nodosilineaceae</taxon>
        <taxon>Halomicronema</taxon>
    </lineage>
</organism>
<proteinExistence type="inferred from homology"/>
<evidence type="ECO:0000313" key="10">
    <source>
        <dbReference type="EMBL" id="ASC69999.1"/>
    </source>
</evidence>
<evidence type="ECO:0000256" key="6">
    <source>
        <dbReference type="ARBA" id="ARBA00023122"/>
    </source>
</evidence>
<accession>A0A1Z3HI53</accession>
<dbReference type="PANTHER" id="PTHR43869">
    <property type="entry name" value="GLYCINE BETAINE/PROLINE BETAINE TRANSPORT SYSTEM ATP-BINDING PROTEIN PROV"/>
    <property type="match status" value="1"/>
</dbReference>
<dbReference type="InterPro" id="IPR000644">
    <property type="entry name" value="CBS_dom"/>
</dbReference>
<evidence type="ECO:0000256" key="7">
    <source>
        <dbReference type="PROSITE-ProRule" id="PRU00703"/>
    </source>
</evidence>
<dbReference type="AlphaFoldDB" id="A0A1Z3HI53"/>
<dbReference type="NCBIfam" id="TIGR01186">
    <property type="entry name" value="proV"/>
    <property type="match status" value="1"/>
</dbReference>
<dbReference type="PROSITE" id="PS00211">
    <property type="entry name" value="ABC_TRANSPORTER_1"/>
    <property type="match status" value="1"/>
</dbReference>
<evidence type="ECO:0000256" key="4">
    <source>
        <dbReference type="ARBA" id="ARBA00022840"/>
    </source>
</evidence>
<evidence type="ECO:0000259" key="9">
    <source>
        <dbReference type="PROSITE" id="PS51371"/>
    </source>
</evidence>
<feature type="domain" description="CBS" evidence="9">
    <location>
        <begin position="282"/>
        <end position="340"/>
    </location>
</feature>
<dbReference type="PROSITE" id="PS50893">
    <property type="entry name" value="ABC_TRANSPORTER_2"/>
    <property type="match status" value="1"/>
</dbReference>
<dbReference type="GO" id="GO:0006865">
    <property type="term" value="P:amino acid transport"/>
    <property type="evidence" value="ECO:0007669"/>
    <property type="project" value="UniProtKB-KW"/>
</dbReference>
<keyword evidence="3" id="KW-0547">Nucleotide-binding</keyword>
<keyword evidence="5" id="KW-0029">Amino-acid transport</keyword>
<dbReference type="SUPFAM" id="SSF54631">
    <property type="entry name" value="CBS-domain pair"/>
    <property type="match status" value="1"/>
</dbReference>
<dbReference type="EMBL" id="CP021983">
    <property type="protein sequence ID" value="ASC69999.1"/>
    <property type="molecule type" value="Genomic_DNA"/>
</dbReference>
<feature type="domain" description="ABC transporter" evidence="8">
    <location>
        <begin position="8"/>
        <end position="268"/>
    </location>
</feature>
<reference evidence="10 11" key="1">
    <citation type="journal article" date="2016" name="Biochim. Biophys. Acta">
        <title>Characterization of red-shifted phycobilisomes isolated from the chlorophyll f-containing cyanobacterium Halomicronema hongdechloris.</title>
        <authorList>
            <person name="Li Y."/>
            <person name="Lin Y."/>
            <person name="Garvey C.J."/>
            <person name="Birch D."/>
            <person name="Corkery R.W."/>
            <person name="Loughlin P.C."/>
            <person name="Scheer H."/>
            <person name="Willows R.D."/>
            <person name="Chen M."/>
        </authorList>
    </citation>
    <scope>NUCLEOTIDE SEQUENCE [LARGE SCALE GENOMIC DNA]</scope>
    <source>
        <strain evidence="10 11">C2206</strain>
    </source>
</reference>
<dbReference type="InterPro" id="IPR017871">
    <property type="entry name" value="ABC_transporter-like_CS"/>
</dbReference>
<dbReference type="InterPro" id="IPR003593">
    <property type="entry name" value="AAA+_ATPase"/>
</dbReference>
<evidence type="ECO:0000256" key="1">
    <source>
        <dbReference type="ARBA" id="ARBA00005417"/>
    </source>
</evidence>
<keyword evidence="6 7" id="KW-0129">CBS domain</keyword>
<evidence type="ECO:0000259" key="8">
    <source>
        <dbReference type="PROSITE" id="PS50893"/>
    </source>
</evidence>
<dbReference type="Gene3D" id="3.10.580.10">
    <property type="entry name" value="CBS-domain"/>
    <property type="match status" value="1"/>
</dbReference>
<dbReference type="GO" id="GO:0006970">
    <property type="term" value="P:response to osmotic stress"/>
    <property type="evidence" value="ECO:0007669"/>
    <property type="project" value="UniProtKB-ARBA"/>
</dbReference>